<accession>E6PMW5</accession>
<name>E6PMW5_9ZZZZ</name>
<organism evidence="1">
    <name type="scientific">mine drainage metagenome</name>
    <dbReference type="NCBI Taxonomy" id="410659"/>
    <lineage>
        <taxon>unclassified sequences</taxon>
        <taxon>metagenomes</taxon>
        <taxon>ecological metagenomes</taxon>
    </lineage>
</organism>
<dbReference type="AlphaFoldDB" id="E6PMW5"/>
<dbReference type="EMBL" id="CABM01000024">
    <property type="protein sequence ID" value="CBH96267.1"/>
    <property type="molecule type" value="Genomic_DNA"/>
</dbReference>
<comment type="caution">
    <text evidence="1">The sequence shown here is derived from an EMBL/GenBank/DDBJ whole genome shotgun (WGS) entry which is preliminary data.</text>
</comment>
<proteinExistence type="predicted"/>
<gene>
    <name evidence="1" type="ORF">CARN2_2208</name>
</gene>
<sequence>MVLPQASCLALLQGVTSPPKRGHGVNSRGFTVIHPALILESPQWQDALTTAYSRN</sequence>
<protein>
    <submittedName>
        <fullName evidence="1">Uncharacterized protein</fullName>
    </submittedName>
</protein>
<evidence type="ECO:0000313" key="1">
    <source>
        <dbReference type="EMBL" id="CBH96267.1"/>
    </source>
</evidence>
<reference evidence="1" key="1">
    <citation type="submission" date="2009-10" db="EMBL/GenBank/DDBJ databases">
        <title>Diversity of trophic interactions inside an arsenic-rich microbial ecosystem.</title>
        <authorList>
            <person name="Bertin P.N."/>
            <person name="Heinrich-Salmeron A."/>
            <person name="Pelletier E."/>
            <person name="Goulhen-Chollet F."/>
            <person name="Arsene-Ploetze F."/>
            <person name="Gallien S."/>
            <person name="Calteau A."/>
            <person name="Vallenet D."/>
            <person name="Casiot C."/>
            <person name="Chane-Woon-Ming B."/>
            <person name="Giloteaux L."/>
            <person name="Barakat M."/>
            <person name="Bonnefoy V."/>
            <person name="Bruneel O."/>
            <person name="Chandler M."/>
            <person name="Cleiss J."/>
            <person name="Duran R."/>
            <person name="Elbaz-Poulichet F."/>
            <person name="Fonknechten N."/>
            <person name="Lauga B."/>
            <person name="Mornico D."/>
            <person name="Ortet P."/>
            <person name="Schaeffer C."/>
            <person name="Siguier P."/>
            <person name="Alexander Thil Smith A."/>
            <person name="Van Dorsselaer A."/>
            <person name="Weissenbach J."/>
            <person name="Medigue C."/>
            <person name="Le Paslier D."/>
        </authorList>
    </citation>
    <scope>NUCLEOTIDE SEQUENCE</scope>
</reference>